<reference evidence="1 2" key="1">
    <citation type="submission" date="2017-09" db="EMBL/GenBank/DDBJ databases">
        <title>The Catabolism of 3,6-Dichlorosalicylic acid is Initiated by the Cytochrome P450 Monooxygenase DsmABC in Rhizorhabdus dicambivorans Ndbn-20.</title>
        <authorList>
            <person name="Na L."/>
        </authorList>
    </citation>
    <scope>NUCLEOTIDE SEQUENCE [LARGE SCALE GENOMIC DNA]</scope>
    <source>
        <strain evidence="1 2">Ndbn-20m</strain>
    </source>
</reference>
<dbReference type="AlphaFoldDB" id="A0A2A4FZ88"/>
<dbReference type="EMBL" id="NWUF01000005">
    <property type="protein sequence ID" value="PCE43038.1"/>
    <property type="molecule type" value="Genomic_DNA"/>
</dbReference>
<protein>
    <submittedName>
        <fullName evidence="1">Uncharacterized protein</fullName>
    </submittedName>
</protein>
<evidence type="ECO:0000313" key="2">
    <source>
        <dbReference type="Proteomes" id="UP000218934"/>
    </source>
</evidence>
<proteinExistence type="predicted"/>
<gene>
    <name evidence="1" type="ORF">COO09_06970</name>
</gene>
<comment type="caution">
    <text evidence="1">The sequence shown here is derived from an EMBL/GenBank/DDBJ whole genome shotgun (WGS) entry which is preliminary data.</text>
</comment>
<sequence length="90" mass="9680">MEVAGMLGGTEALTGSMTHYDDGGTIELFGGPNTHCIGNFEYHRRNRGIGGEGTLVCDDRRMGPFSFALSGMRHGVGYGTLNGVPYSFRF</sequence>
<evidence type="ECO:0000313" key="1">
    <source>
        <dbReference type="EMBL" id="PCE43038.1"/>
    </source>
</evidence>
<name>A0A2A4FZ88_9SPHN</name>
<keyword evidence="2" id="KW-1185">Reference proteome</keyword>
<organism evidence="1 2">
    <name type="scientific">Rhizorhabdus dicambivorans</name>
    <dbReference type="NCBI Taxonomy" id="1850238"/>
    <lineage>
        <taxon>Bacteria</taxon>
        <taxon>Pseudomonadati</taxon>
        <taxon>Pseudomonadota</taxon>
        <taxon>Alphaproteobacteria</taxon>
        <taxon>Sphingomonadales</taxon>
        <taxon>Sphingomonadaceae</taxon>
        <taxon>Rhizorhabdus</taxon>
    </lineage>
</organism>
<accession>A0A2A4FZ88</accession>
<dbReference type="Proteomes" id="UP000218934">
    <property type="component" value="Unassembled WGS sequence"/>
</dbReference>